<feature type="repeat" description="Pumilio" evidence="3">
    <location>
        <begin position="441"/>
        <end position="476"/>
    </location>
</feature>
<evidence type="ECO:0000313" key="6">
    <source>
        <dbReference type="EMBL" id="EMR71898.1"/>
    </source>
</evidence>
<dbReference type="GO" id="GO:0010608">
    <property type="term" value="P:post-transcriptional regulation of gene expression"/>
    <property type="evidence" value="ECO:0007669"/>
    <property type="project" value="TreeGrafter"/>
</dbReference>
<evidence type="ECO:0000259" key="5">
    <source>
        <dbReference type="PROSITE" id="PS50303"/>
    </source>
</evidence>
<dbReference type="PROSITE" id="PS50302">
    <property type="entry name" value="PUM"/>
    <property type="match status" value="8"/>
</dbReference>
<feature type="region of interest" description="Disordered" evidence="4">
    <location>
        <begin position="1"/>
        <end position="67"/>
    </location>
</feature>
<dbReference type="FunFam" id="1.25.10.10:FF:000237">
    <property type="entry name" value="Pumilio homolog 9"/>
    <property type="match status" value="1"/>
</dbReference>
<proteinExistence type="predicted"/>
<feature type="compositionally biased region" description="Polar residues" evidence="4">
    <location>
        <begin position="579"/>
        <end position="595"/>
    </location>
</feature>
<dbReference type="InterPro" id="IPR011989">
    <property type="entry name" value="ARM-like"/>
</dbReference>
<dbReference type="InterPro" id="IPR033712">
    <property type="entry name" value="Pumilio_RNA-bd"/>
</dbReference>
<feature type="repeat" description="Pumilio" evidence="3">
    <location>
        <begin position="405"/>
        <end position="440"/>
    </location>
</feature>
<evidence type="ECO:0000256" key="3">
    <source>
        <dbReference type="PROSITE-ProRule" id="PRU00317"/>
    </source>
</evidence>
<dbReference type="HOGENOM" id="CLU_004133_0_1_1"/>
<dbReference type="OMA" id="HYKGELY"/>
<feature type="repeat" description="Pumilio" evidence="3">
    <location>
        <begin position="260"/>
        <end position="295"/>
    </location>
</feature>
<dbReference type="Proteomes" id="UP000012174">
    <property type="component" value="Unassembled WGS sequence"/>
</dbReference>
<dbReference type="InterPro" id="IPR001313">
    <property type="entry name" value="Pumilio_RNA-bd_rpt"/>
</dbReference>
<feature type="region of interest" description="Disordered" evidence="4">
    <location>
        <begin position="141"/>
        <end position="171"/>
    </location>
</feature>
<dbReference type="PANTHER" id="PTHR12537:SF13">
    <property type="entry name" value="PUMILIO HOMOLOGY DOMAIN FAMILY MEMBER 4"/>
    <property type="match status" value="1"/>
</dbReference>
<dbReference type="SMART" id="SM00025">
    <property type="entry name" value="Pumilio"/>
    <property type="match status" value="8"/>
</dbReference>
<feature type="repeat" description="Pumilio" evidence="3">
    <location>
        <begin position="369"/>
        <end position="404"/>
    </location>
</feature>
<comment type="function">
    <text evidence="2">RNA-binding nucleolar protein required for pre-rRNA processing. Involved in production of 18S rRNA and assembly of small ribosomal subunit.</text>
</comment>
<feature type="compositionally biased region" description="Polar residues" evidence="4">
    <location>
        <begin position="53"/>
        <end position="67"/>
    </location>
</feature>
<dbReference type="GO" id="GO:0005737">
    <property type="term" value="C:cytoplasm"/>
    <property type="evidence" value="ECO:0007669"/>
    <property type="project" value="TreeGrafter"/>
</dbReference>
<accession>M7T4S1</accession>
<evidence type="ECO:0000256" key="2">
    <source>
        <dbReference type="ARBA" id="ARBA00024893"/>
    </source>
</evidence>
<sequence>MSNSDTMTSNQAGASEAKAFVNRPFRHSVDLNQQFKEPSSDSSSPSVMAPSSTQVPATPPKLQTSFSANDIPTVKNIGVTAGPTPASANAHAQQHFHNHNASIGRIPLGAAKRHSRELSGDNHVNVTQAGAFPSIQSQLQANAPTFGPGTAGQAASQVPAVASPSASSPGSHGGYPPYYGAPNYNPTSPNGNGYNNMPLLAMGMQNMNINNGYPGQNYTGYSAVYQNATTPRDSQQRVIQQRRAQDSEAMSRFTNLPLESVGGTIYDLCKDQHGCRYLQKQLENRVPDQVHMIWQETNPHVVELMTDPFGNYLCQKLLEYCNDEERTVLIQNAATDMVRIALNQHGTRALQKMIEFITTPAQVQIIIHALQNQVVDLIQDLNGNHVIQKCLNKLSAADAQFIFNAVGNRCIEVGTHRHGCCVLQRCIDHASGDQKAWLIARITDNAQRLVKDPFGNYVVQYIIDLNEPAFTEPLVKQFQGKISELSRHKFSSNVIEKCLRCASDGSKDMMSLELLHGGEVERLLRDSFGNYVVQTALEHATFHMKHQIVETIRPLLPSIRSTPYGRRLQAKIQQHDSRSVGSSGQTTPADPTQGQIPMRGLAPNRGMPNQPMIQPGGYPSGLNGINGGRGQMSYPTTNSLNMPNPPNAPPQPPRMNTYQTYPGANIPTANGEGQFF</sequence>
<keyword evidence="1" id="KW-0677">Repeat</keyword>
<dbReference type="InterPro" id="IPR033133">
    <property type="entry name" value="PUM-HD"/>
</dbReference>
<dbReference type="GO" id="GO:0003729">
    <property type="term" value="F:mRNA binding"/>
    <property type="evidence" value="ECO:0007669"/>
    <property type="project" value="TreeGrafter"/>
</dbReference>
<dbReference type="OrthoDB" id="668540at2759"/>
<feature type="repeat" description="Pumilio" evidence="3">
    <location>
        <begin position="332"/>
        <end position="368"/>
    </location>
</feature>
<gene>
    <name evidence="6" type="ORF">UCREL1_1037</name>
</gene>
<dbReference type="PROSITE" id="PS50303">
    <property type="entry name" value="PUM_HD"/>
    <property type="match status" value="1"/>
</dbReference>
<feature type="domain" description="PUM-HD" evidence="5">
    <location>
        <begin position="239"/>
        <end position="576"/>
    </location>
</feature>
<dbReference type="EMBL" id="KB705557">
    <property type="protein sequence ID" value="EMR71898.1"/>
    <property type="molecule type" value="Genomic_DNA"/>
</dbReference>
<organism evidence="6 7">
    <name type="scientific">Eutypa lata (strain UCR-EL1)</name>
    <name type="common">Grapevine dieback disease fungus</name>
    <name type="synonym">Eutypa armeniacae</name>
    <dbReference type="NCBI Taxonomy" id="1287681"/>
    <lineage>
        <taxon>Eukaryota</taxon>
        <taxon>Fungi</taxon>
        <taxon>Dikarya</taxon>
        <taxon>Ascomycota</taxon>
        <taxon>Pezizomycotina</taxon>
        <taxon>Sordariomycetes</taxon>
        <taxon>Xylariomycetidae</taxon>
        <taxon>Xylariales</taxon>
        <taxon>Diatrypaceae</taxon>
        <taxon>Eutypa</taxon>
    </lineage>
</organism>
<reference evidence="7" key="1">
    <citation type="journal article" date="2013" name="Genome Announc.">
        <title>Draft genome sequence of the grapevine dieback fungus Eutypa lata UCR-EL1.</title>
        <authorList>
            <person name="Blanco-Ulate B."/>
            <person name="Rolshausen P.E."/>
            <person name="Cantu D."/>
        </authorList>
    </citation>
    <scope>NUCLEOTIDE SEQUENCE [LARGE SCALE GENOMIC DNA]</scope>
    <source>
        <strain evidence="7">UCR-EL1</strain>
    </source>
</reference>
<dbReference type="SUPFAM" id="SSF48371">
    <property type="entry name" value="ARM repeat"/>
    <property type="match status" value="1"/>
</dbReference>
<dbReference type="InterPro" id="IPR016024">
    <property type="entry name" value="ARM-type_fold"/>
</dbReference>
<evidence type="ECO:0000313" key="7">
    <source>
        <dbReference type="Proteomes" id="UP000012174"/>
    </source>
</evidence>
<feature type="compositionally biased region" description="Low complexity" evidence="4">
    <location>
        <begin position="40"/>
        <end position="52"/>
    </location>
</feature>
<feature type="repeat" description="Pumilio" evidence="3">
    <location>
        <begin position="513"/>
        <end position="550"/>
    </location>
</feature>
<dbReference type="PANTHER" id="PTHR12537">
    <property type="entry name" value="RNA BINDING PROTEIN PUMILIO-RELATED"/>
    <property type="match status" value="1"/>
</dbReference>
<dbReference type="Pfam" id="PF00806">
    <property type="entry name" value="PUF"/>
    <property type="match status" value="8"/>
</dbReference>
<evidence type="ECO:0000256" key="4">
    <source>
        <dbReference type="SAM" id="MobiDB-lite"/>
    </source>
</evidence>
<feature type="repeat" description="Pumilio" evidence="3">
    <location>
        <begin position="477"/>
        <end position="512"/>
    </location>
</feature>
<dbReference type="KEGG" id="ela:UCREL1_1037"/>
<dbReference type="STRING" id="1287681.M7T4S1"/>
<feature type="region of interest" description="Disordered" evidence="4">
    <location>
        <begin position="568"/>
        <end position="614"/>
    </location>
</feature>
<dbReference type="AlphaFoldDB" id="M7T4S1"/>
<keyword evidence="7" id="KW-1185">Reference proteome</keyword>
<feature type="compositionally biased region" description="Polar residues" evidence="4">
    <location>
        <begin position="1"/>
        <end position="13"/>
    </location>
</feature>
<name>M7T4S1_EUTLA</name>
<dbReference type="CDD" id="cd07920">
    <property type="entry name" value="Pumilio"/>
    <property type="match status" value="1"/>
</dbReference>
<protein>
    <submittedName>
        <fullName evidence="6">Putative pumilio domain-containing protein</fullName>
    </submittedName>
</protein>
<dbReference type="Gene3D" id="1.25.10.10">
    <property type="entry name" value="Leucine-rich Repeat Variant"/>
    <property type="match status" value="1"/>
</dbReference>
<evidence type="ECO:0000256" key="1">
    <source>
        <dbReference type="ARBA" id="ARBA00022737"/>
    </source>
</evidence>
<feature type="repeat" description="Pumilio" evidence="3">
    <location>
        <begin position="296"/>
        <end position="331"/>
    </location>
</feature>
<feature type="compositionally biased region" description="Low complexity" evidence="4">
    <location>
        <begin position="151"/>
        <end position="171"/>
    </location>
</feature>
<dbReference type="eggNOG" id="KOG2049">
    <property type="taxonomic scope" value="Eukaryota"/>
</dbReference>